<dbReference type="InterPro" id="IPR016169">
    <property type="entry name" value="FAD-bd_PCMH_sub2"/>
</dbReference>
<keyword evidence="2" id="KW-0274">FAD</keyword>
<dbReference type="InterPro" id="IPR002346">
    <property type="entry name" value="Mopterin_DH_FAD-bd"/>
</dbReference>
<dbReference type="Gene3D" id="3.30.465.10">
    <property type="match status" value="1"/>
</dbReference>
<feature type="domain" description="FAD-binding PCMH-type" evidence="4">
    <location>
        <begin position="1"/>
        <end position="175"/>
    </location>
</feature>
<evidence type="ECO:0000259" key="4">
    <source>
        <dbReference type="PROSITE" id="PS51387"/>
    </source>
</evidence>
<dbReference type="SUPFAM" id="SSF55447">
    <property type="entry name" value="CO dehydrogenase flavoprotein C-terminal domain-like"/>
    <property type="match status" value="1"/>
</dbReference>
<reference evidence="5 6" key="1">
    <citation type="submission" date="2016-10" db="EMBL/GenBank/DDBJ databases">
        <authorList>
            <person name="de Groot N.N."/>
        </authorList>
    </citation>
    <scope>NUCLEOTIDE SEQUENCE [LARGE SCALE GENOMIC DNA]</scope>
    <source>
        <strain evidence="5 6">DSM 12130</strain>
    </source>
</reference>
<sequence length="287" mass="30611">MKQFHYHEPKTVEEACLMMAELGDNAKLIAGGTDLVVQMNRGAKAPSHVVSVKTIQGLDSIIENEEGFRIGAATLLADISDHKGMQSKLPMLCSAARSIGSAQVRNLSTVGGNICNAAPSADMAPGLLALNAIVTIAGHENLRTLPLEEFFVGPGIVNLEKGEILTEIFVPTPTSGTQQVYLKHGPRRAMDCAVVGVAVTLLFEQPTGRCQQARIALGAVGPTPLRAKMTEKLLVGKTFNEFPLDRIAELAAQEASPISDVRASADYRCEMVSTFTKRAIVQLASFA</sequence>
<dbReference type="InterPro" id="IPR005107">
    <property type="entry name" value="CO_DH_flav_C"/>
</dbReference>
<keyword evidence="3" id="KW-0560">Oxidoreductase</keyword>
<dbReference type="FunFam" id="3.30.465.10:FF:000017">
    <property type="entry name" value="Xanthine dehydrogenase, FAD binding subunit"/>
    <property type="match status" value="1"/>
</dbReference>
<name>A0A1H0ISJ5_9BACT</name>
<evidence type="ECO:0000313" key="6">
    <source>
        <dbReference type="Proteomes" id="UP000199073"/>
    </source>
</evidence>
<dbReference type="InterPro" id="IPR016167">
    <property type="entry name" value="FAD-bd_PCMH_sub1"/>
</dbReference>
<keyword evidence="1" id="KW-0285">Flavoprotein</keyword>
<dbReference type="PROSITE" id="PS51387">
    <property type="entry name" value="FAD_PCMH"/>
    <property type="match status" value="1"/>
</dbReference>
<dbReference type="Pfam" id="PF00941">
    <property type="entry name" value="FAD_binding_5"/>
    <property type="match status" value="1"/>
</dbReference>
<dbReference type="Gene3D" id="3.30.43.10">
    <property type="entry name" value="Uridine Diphospho-n-acetylenolpyruvylglucosamine Reductase, domain 2"/>
    <property type="match status" value="1"/>
</dbReference>
<dbReference type="GO" id="GO:0071949">
    <property type="term" value="F:FAD binding"/>
    <property type="evidence" value="ECO:0007669"/>
    <property type="project" value="InterPro"/>
</dbReference>
<dbReference type="Gene3D" id="3.30.390.50">
    <property type="entry name" value="CO dehydrogenase flavoprotein, C-terminal domain"/>
    <property type="match status" value="1"/>
</dbReference>
<dbReference type="GO" id="GO:0016491">
    <property type="term" value="F:oxidoreductase activity"/>
    <property type="evidence" value="ECO:0007669"/>
    <property type="project" value="UniProtKB-KW"/>
</dbReference>
<evidence type="ECO:0000313" key="5">
    <source>
        <dbReference type="EMBL" id="SDO34322.1"/>
    </source>
</evidence>
<dbReference type="STRING" id="91360.SAMN05660330_00004"/>
<gene>
    <name evidence="5" type="ORF">SAMN05660330_00004</name>
</gene>
<dbReference type="RefSeq" id="WP_092218552.1">
    <property type="nucleotide sequence ID" value="NZ_FNJI01000001.1"/>
</dbReference>
<protein>
    <submittedName>
        <fullName evidence="5">Carbon-monoxide dehydrogenase medium subunit</fullName>
    </submittedName>
</protein>
<dbReference type="InterPro" id="IPR016166">
    <property type="entry name" value="FAD-bd_PCMH"/>
</dbReference>
<evidence type="ECO:0000256" key="1">
    <source>
        <dbReference type="ARBA" id="ARBA00022630"/>
    </source>
</evidence>
<dbReference type="PANTHER" id="PTHR42659">
    <property type="entry name" value="XANTHINE DEHYDROGENASE SUBUNIT C-RELATED"/>
    <property type="match status" value="1"/>
</dbReference>
<dbReference type="SUPFAM" id="SSF56176">
    <property type="entry name" value="FAD-binding/transporter-associated domain-like"/>
    <property type="match status" value="1"/>
</dbReference>
<dbReference type="AlphaFoldDB" id="A0A1H0ISJ5"/>
<evidence type="ECO:0000256" key="2">
    <source>
        <dbReference type="ARBA" id="ARBA00022827"/>
    </source>
</evidence>
<dbReference type="InterPro" id="IPR036683">
    <property type="entry name" value="CO_DH_flav_C_dom_sf"/>
</dbReference>
<keyword evidence="6" id="KW-1185">Reference proteome</keyword>
<dbReference type="InterPro" id="IPR051312">
    <property type="entry name" value="Diverse_Substr_Oxidored"/>
</dbReference>
<dbReference type="EMBL" id="FNJI01000001">
    <property type="protein sequence ID" value="SDO34322.1"/>
    <property type="molecule type" value="Genomic_DNA"/>
</dbReference>
<dbReference type="Proteomes" id="UP000199073">
    <property type="component" value="Unassembled WGS sequence"/>
</dbReference>
<organism evidence="5 6">
    <name type="scientific">Desulforhopalus singaporensis</name>
    <dbReference type="NCBI Taxonomy" id="91360"/>
    <lineage>
        <taxon>Bacteria</taxon>
        <taxon>Pseudomonadati</taxon>
        <taxon>Thermodesulfobacteriota</taxon>
        <taxon>Desulfobulbia</taxon>
        <taxon>Desulfobulbales</taxon>
        <taxon>Desulfocapsaceae</taxon>
        <taxon>Desulforhopalus</taxon>
    </lineage>
</organism>
<dbReference type="InterPro" id="IPR036318">
    <property type="entry name" value="FAD-bd_PCMH-like_sf"/>
</dbReference>
<evidence type="ECO:0000256" key="3">
    <source>
        <dbReference type="ARBA" id="ARBA00023002"/>
    </source>
</evidence>
<dbReference type="SMART" id="SM01092">
    <property type="entry name" value="CO_deh_flav_C"/>
    <property type="match status" value="1"/>
</dbReference>
<accession>A0A1H0ISJ5</accession>
<proteinExistence type="predicted"/>
<dbReference type="Pfam" id="PF03450">
    <property type="entry name" value="CO_deh_flav_C"/>
    <property type="match status" value="1"/>
</dbReference>
<dbReference type="PANTHER" id="PTHR42659:SF9">
    <property type="entry name" value="XANTHINE DEHYDROGENASE FAD-BINDING SUBUNIT XDHB-RELATED"/>
    <property type="match status" value="1"/>
</dbReference>
<dbReference type="OrthoDB" id="9783813at2"/>